<dbReference type="AlphaFoldDB" id="A0A2L0D3G2"/>
<dbReference type="RefSeq" id="WP_104967449.1">
    <property type="nucleotide sequence ID" value="NZ_CP025536.1"/>
</dbReference>
<name>A0A2L0D3G2_9STRE</name>
<dbReference type="PANTHER" id="PTHR23026">
    <property type="entry name" value="NADPH NITROREDUCTASE"/>
    <property type="match status" value="1"/>
</dbReference>
<keyword evidence="3" id="KW-0285">Flavoprotein</keyword>
<dbReference type="KEGG" id="splr:C0J00_02710"/>
<comment type="cofactor">
    <cofactor evidence="1">
        <name>FMN</name>
        <dbReference type="ChEBI" id="CHEBI:58210"/>
    </cofactor>
</comment>
<keyword evidence="5" id="KW-0521">NADP</keyword>
<dbReference type="GO" id="GO:0046857">
    <property type="term" value="F:oxidoreductase activity, acting on other nitrogenous compounds as donors, with NAD or NADP as acceptor"/>
    <property type="evidence" value="ECO:0007669"/>
    <property type="project" value="TreeGrafter"/>
</dbReference>
<dbReference type="EMBL" id="CP025536">
    <property type="protein sequence ID" value="AUW96111.1"/>
    <property type="molecule type" value="Genomic_DNA"/>
</dbReference>
<dbReference type="Proteomes" id="UP000238956">
    <property type="component" value="Chromosome"/>
</dbReference>
<evidence type="ECO:0000256" key="2">
    <source>
        <dbReference type="ARBA" id="ARBA00007118"/>
    </source>
</evidence>
<dbReference type="OrthoDB" id="9809288at2"/>
<dbReference type="SUPFAM" id="SSF55469">
    <property type="entry name" value="FMN-dependent nitroreductase-like"/>
    <property type="match status" value="1"/>
</dbReference>
<sequence length="222" mass="25335">MDNQNIRQQLQNAYEKRVAMRVYQDKKIPQEDLETILDAAWLSPSSIGLEGWRFIILENTAVKEAIKAVSWGAKSQLETASHFILLIAEKNARYDSQSVYNSLVRRGISDPEALDARLKQYQIFQESDMEIADDERRLWDWTAKQTYIALGNMMTSAALLGIDSCPIEGFPYAKVNAILAQHGVIDTEKEGIASMLSLGYRLEDPKHPRKRKDRQDVISIFN</sequence>
<protein>
    <submittedName>
        <fullName evidence="9">NAD(P)H-dependent oxidoreductase</fullName>
    </submittedName>
</protein>
<gene>
    <name evidence="9" type="ORF">C0J00_02710</name>
</gene>
<dbReference type="GO" id="GO:0046256">
    <property type="term" value="P:2,4,6-trinitrotoluene catabolic process"/>
    <property type="evidence" value="ECO:0007669"/>
    <property type="project" value="TreeGrafter"/>
</dbReference>
<keyword evidence="7" id="KW-0520">NAD</keyword>
<dbReference type="Gene3D" id="3.40.109.10">
    <property type="entry name" value="NADH Oxidase"/>
    <property type="match status" value="1"/>
</dbReference>
<keyword evidence="10" id="KW-1185">Reference proteome</keyword>
<proteinExistence type="inferred from homology"/>
<evidence type="ECO:0000256" key="3">
    <source>
        <dbReference type="ARBA" id="ARBA00022630"/>
    </source>
</evidence>
<feature type="domain" description="Nitroreductase" evidence="8">
    <location>
        <begin position="16"/>
        <end position="200"/>
    </location>
</feature>
<dbReference type="PANTHER" id="PTHR23026:SF125">
    <property type="entry name" value="OXYGEN-INSENSITIVE NAD(P)H NITROREDUCTASE"/>
    <property type="match status" value="1"/>
</dbReference>
<dbReference type="GeneID" id="98392822"/>
<keyword evidence="4" id="KW-0288">FMN</keyword>
<reference evidence="9 10" key="1">
    <citation type="submission" date="2017-12" db="EMBL/GenBank/DDBJ databases">
        <authorList>
            <person name="Hurst M.R.H."/>
        </authorList>
    </citation>
    <scope>NUCLEOTIDE SEQUENCE [LARGE SCALE GENOMIC DNA]</scope>
    <source>
        <strain evidence="9 10">TH11417</strain>
    </source>
</reference>
<keyword evidence="6" id="KW-0560">Oxidoreductase</keyword>
<evidence type="ECO:0000256" key="7">
    <source>
        <dbReference type="ARBA" id="ARBA00023027"/>
    </source>
</evidence>
<dbReference type="InterPro" id="IPR050627">
    <property type="entry name" value="Nitroreductase/BluB"/>
</dbReference>
<evidence type="ECO:0000313" key="9">
    <source>
        <dbReference type="EMBL" id="AUW96111.1"/>
    </source>
</evidence>
<organism evidence="9 10">
    <name type="scientific">Streptococcus pluranimalium</name>
    <dbReference type="NCBI Taxonomy" id="82348"/>
    <lineage>
        <taxon>Bacteria</taxon>
        <taxon>Bacillati</taxon>
        <taxon>Bacillota</taxon>
        <taxon>Bacilli</taxon>
        <taxon>Lactobacillales</taxon>
        <taxon>Streptococcaceae</taxon>
        <taxon>Streptococcus</taxon>
    </lineage>
</organism>
<evidence type="ECO:0000256" key="4">
    <source>
        <dbReference type="ARBA" id="ARBA00022643"/>
    </source>
</evidence>
<evidence type="ECO:0000256" key="1">
    <source>
        <dbReference type="ARBA" id="ARBA00001917"/>
    </source>
</evidence>
<comment type="similarity">
    <text evidence="2">Belongs to the nitroreductase family.</text>
</comment>
<reference evidence="9 10" key="2">
    <citation type="submission" date="2018-02" db="EMBL/GenBank/DDBJ databases">
        <title>Whole genome sequencing analysis of Streptococcus pluranimalium isolated from cattle infected mastitis in China.</title>
        <authorList>
            <person name="Zhang J.-R."/>
            <person name="Hu G.-Z."/>
        </authorList>
    </citation>
    <scope>NUCLEOTIDE SEQUENCE [LARGE SCALE GENOMIC DNA]</scope>
    <source>
        <strain evidence="9 10">TH11417</strain>
    </source>
</reference>
<evidence type="ECO:0000256" key="6">
    <source>
        <dbReference type="ARBA" id="ARBA00023002"/>
    </source>
</evidence>
<dbReference type="InterPro" id="IPR029479">
    <property type="entry name" value="Nitroreductase"/>
</dbReference>
<dbReference type="InterPro" id="IPR033878">
    <property type="entry name" value="NfsB-like"/>
</dbReference>
<evidence type="ECO:0000256" key="5">
    <source>
        <dbReference type="ARBA" id="ARBA00022857"/>
    </source>
</evidence>
<dbReference type="GO" id="GO:0005829">
    <property type="term" value="C:cytosol"/>
    <property type="evidence" value="ECO:0007669"/>
    <property type="project" value="TreeGrafter"/>
</dbReference>
<evidence type="ECO:0000313" key="10">
    <source>
        <dbReference type="Proteomes" id="UP000238956"/>
    </source>
</evidence>
<dbReference type="InterPro" id="IPR000415">
    <property type="entry name" value="Nitroreductase-like"/>
</dbReference>
<dbReference type="Pfam" id="PF00881">
    <property type="entry name" value="Nitroreductase"/>
    <property type="match status" value="1"/>
</dbReference>
<dbReference type="CDD" id="cd02149">
    <property type="entry name" value="NfsB-like"/>
    <property type="match status" value="1"/>
</dbReference>
<evidence type="ECO:0000259" key="8">
    <source>
        <dbReference type="Pfam" id="PF00881"/>
    </source>
</evidence>
<accession>A0A2L0D3G2</accession>